<dbReference type="Proteomes" id="UP000199428">
    <property type="component" value="Unassembled WGS sequence"/>
</dbReference>
<evidence type="ECO:0000256" key="6">
    <source>
        <dbReference type="ARBA" id="ARBA00023136"/>
    </source>
</evidence>
<gene>
    <name evidence="9" type="ORF">SAMN02910350_01368</name>
</gene>
<dbReference type="PIRSF" id="PIRSF500217">
    <property type="entry name" value="AlgI"/>
    <property type="match status" value="1"/>
</dbReference>
<keyword evidence="4 8" id="KW-0812">Transmembrane</keyword>
<proteinExistence type="inferred from homology"/>
<feature type="transmembrane region" description="Helical" evidence="8">
    <location>
        <begin position="75"/>
        <end position="93"/>
    </location>
</feature>
<reference evidence="9 10" key="1">
    <citation type="submission" date="2016-10" db="EMBL/GenBank/DDBJ databases">
        <authorList>
            <person name="de Groot N.N."/>
        </authorList>
    </citation>
    <scope>NUCLEOTIDE SEQUENCE [LARGE SCALE GENOMIC DNA]</scope>
    <source>
        <strain evidence="9 10">DSM 10317</strain>
    </source>
</reference>
<evidence type="ECO:0000256" key="5">
    <source>
        <dbReference type="ARBA" id="ARBA00022989"/>
    </source>
</evidence>
<accession>A0A1G5RY11</accession>
<evidence type="ECO:0000256" key="3">
    <source>
        <dbReference type="ARBA" id="ARBA00022475"/>
    </source>
</evidence>
<dbReference type="PANTHER" id="PTHR13285:SF18">
    <property type="entry name" value="PROTEIN-CYSTEINE N-PALMITOYLTRANSFERASE RASP"/>
    <property type="match status" value="1"/>
</dbReference>
<dbReference type="PANTHER" id="PTHR13285">
    <property type="entry name" value="ACYLTRANSFERASE"/>
    <property type="match status" value="1"/>
</dbReference>
<dbReference type="GO" id="GO:0005886">
    <property type="term" value="C:plasma membrane"/>
    <property type="evidence" value="ECO:0007669"/>
    <property type="project" value="UniProtKB-SubCell"/>
</dbReference>
<dbReference type="EMBL" id="FMWK01000006">
    <property type="protein sequence ID" value="SCZ78630.1"/>
    <property type="molecule type" value="Genomic_DNA"/>
</dbReference>
<keyword evidence="6 7" id="KW-0472">Membrane</keyword>
<feature type="transmembrane region" description="Helical" evidence="8">
    <location>
        <begin position="192"/>
        <end position="214"/>
    </location>
</feature>
<keyword evidence="5 8" id="KW-1133">Transmembrane helix</keyword>
<feature type="transmembrane region" description="Helical" evidence="8">
    <location>
        <begin position="393"/>
        <end position="414"/>
    </location>
</feature>
<dbReference type="RefSeq" id="WP_090162285.1">
    <property type="nucleotide sequence ID" value="NZ_FMWK01000006.1"/>
</dbReference>
<evidence type="ECO:0000256" key="8">
    <source>
        <dbReference type="SAM" id="Phobius"/>
    </source>
</evidence>
<organism evidence="9 10">
    <name type="scientific">Pseudobutyrivibrio xylanivorans</name>
    <dbReference type="NCBI Taxonomy" id="185007"/>
    <lineage>
        <taxon>Bacteria</taxon>
        <taxon>Bacillati</taxon>
        <taxon>Bacillota</taxon>
        <taxon>Clostridia</taxon>
        <taxon>Lachnospirales</taxon>
        <taxon>Lachnospiraceae</taxon>
        <taxon>Pseudobutyrivibrio</taxon>
    </lineage>
</organism>
<feature type="transmembrane region" description="Helical" evidence="8">
    <location>
        <begin position="226"/>
        <end position="247"/>
    </location>
</feature>
<feature type="transmembrane region" description="Helical" evidence="8">
    <location>
        <begin position="44"/>
        <end position="63"/>
    </location>
</feature>
<dbReference type="PIRSF" id="PIRSF016636">
    <property type="entry name" value="AlgI_DltB"/>
    <property type="match status" value="1"/>
</dbReference>
<dbReference type="GO" id="GO:0042121">
    <property type="term" value="P:alginic acid biosynthetic process"/>
    <property type="evidence" value="ECO:0007669"/>
    <property type="project" value="InterPro"/>
</dbReference>
<evidence type="ECO:0000256" key="7">
    <source>
        <dbReference type="PIRNR" id="PIRNR016636"/>
    </source>
</evidence>
<evidence type="ECO:0000256" key="2">
    <source>
        <dbReference type="ARBA" id="ARBA00010323"/>
    </source>
</evidence>
<dbReference type="GO" id="GO:0016746">
    <property type="term" value="F:acyltransferase activity"/>
    <property type="evidence" value="ECO:0007669"/>
    <property type="project" value="UniProtKB-KW"/>
</dbReference>
<evidence type="ECO:0000256" key="1">
    <source>
        <dbReference type="ARBA" id="ARBA00004651"/>
    </source>
</evidence>
<evidence type="ECO:0000313" key="10">
    <source>
        <dbReference type="Proteomes" id="UP000199428"/>
    </source>
</evidence>
<dbReference type="InterPro" id="IPR051085">
    <property type="entry name" value="MB_O-acyltransferase"/>
</dbReference>
<feature type="transmembrane region" description="Helical" evidence="8">
    <location>
        <begin position="309"/>
        <end position="335"/>
    </location>
</feature>
<name>A0A1G5RY11_PSEXY</name>
<evidence type="ECO:0000256" key="4">
    <source>
        <dbReference type="ARBA" id="ARBA00022692"/>
    </source>
</evidence>
<comment type="subcellular location">
    <subcellularLocation>
        <location evidence="1">Cell membrane</location>
        <topology evidence="1">Multi-pass membrane protein</topology>
    </subcellularLocation>
</comment>
<keyword evidence="3 7" id="KW-1003">Cell membrane</keyword>
<dbReference type="InterPro" id="IPR004299">
    <property type="entry name" value="MBOAT_fam"/>
</dbReference>
<protein>
    <submittedName>
        <fullName evidence="9">D-alanyl-lipoteichoic acid acyltransferase DltB, MBOAT superfamily</fullName>
    </submittedName>
</protein>
<evidence type="ECO:0000313" key="9">
    <source>
        <dbReference type="EMBL" id="SCZ78630.1"/>
    </source>
</evidence>
<dbReference type="InterPro" id="IPR028362">
    <property type="entry name" value="AlgI"/>
</dbReference>
<feature type="transmembrane region" description="Helical" evidence="8">
    <location>
        <begin position="420"/>
        <end position="441"/>
    </location>
</feature>
<feature type="transmembrane region" description="Helical" evidence="8">
    <location>
        <begin position="7"/>
        <end position="24"/>
    </location>
</feature>
<feature type="transmembrane region" description="Helical" evidence="8">
    <location>
        <begin position="119"/>
        <end position="140"/>
    </location>
</feature>
<dbReference type="InterPro" id="IPR024194">
    <property type="entry name" value="Ac/AlaTfrase_AlgI/DltB"/>
</dbReference>
<dbReference type="AlphaFoldDB" id="A0A1G5RY11"/>
<comment type="similarity">
    <text evidence="2 7">Belongs to the membrane-bound acyltransferase family.</text>
</comment>
<keyword evidence="7 9" id="KW-0808">Transferase</keyword>
<sequence length="487" mass="56753">MLFNSGVFLVFFPIVLIGYYIIPAKHRYIWLLVASYYFYMQWNPIYVLLLLSSTLVTYFGALIIDKNEEIKIRRLCLFISITINLAVLGYFKYSNMFVDYLNNALKIVGNEAIPWDYSIVLPVGISFFTLQALGYLIDVYRGDIYVEKNLLRYALFISFFPQLVAGPIERSKNLLKQLATPKKFNYENLRKGLMIMLYGYFLKVVIADRLAIFVDSVFNNLEVYQGLYVVVAVILFSIQIYCDFYGYSTIAKGVARTMGIQLMDNFNAPYYSKSVKEFWRRWHISLSTWFRDYLYIPLGGNRKGSFRKYLNIMIVFAVSGLWHGASMAFVTWGVLHGLYQLCGALKDCVIKKLGVSIEDTFSIRLEKQLITYLLVCFAWLFFRANNMFSANSALIAMFSDFNWYVLFDQSLYGAGVSREYFIILLMSLVVLAVVDYQKYVGKDILEVFFRQNWIFRTASIMVLLFAVLLYGCYGTIYDIQQFIYFQF</sequence>
<feature type="transmembrane region" description="Helical" evidence="8">
    <location>
        <begin position="453"/>
        <end position="476"/>
    </location>
</feature>
<dbReference type="Pfam" id="PF03062">
    <property type="entry name" value="MBOAT"/>
    <property type="match status" value="1"/>
</dbReference>
<keyword evidence="7 9" id="KW-0012">Acyltransferase</keyword>